<evidence type="ECO:0000313" key="1">
    <source>
        <dbReference type="EMBL" id="MBX74281.1"/>
    </source>
</evidence>
<protein>
    <submittedName>
        <fullName evidence="1">Uncharacterized protein</fullName>
    </submittedName>
</protein>
<reference evidence="1" key="1">
    <citation type="submission" date="2018-02" db="EMBL/GenBank/DDBJ databases">
        <title>Rhizophora mucronata_Transcriptome.</title>
        <authorList>
            <person name="Meera S.P."/>
            <person name="Sreeshan A."/>
            <person name="Augustine A."/>
        </authorList>
    </citation>
    <scope>NUCLEOTIDE SEQUENCE</scope>
    <source>
        <tissue evidence="1">Leaf</tissue>
    </source>
</reference>
<sequence>MKPSLLFMLMRFHSYLQGLIHTN</sequence>
<dbReference type="EMBL" id="GGEC01093797">
    <property type="protein sequence ID" value="MBX74281.1"/>
    <property type="molecule type" value="Transcribed_RNA"/>
</dbReference>
<name>A0A2P2R4Z9_RHIMU</name>
<proteinExistence type="predicted"/>
<organism evidence="1">
    <name type="scientific">Rhizophora mucronata</name>
    <name type="common">Asiatic mangrove</name>
    <dbReference type="NCBI Taxonomy" id="61149"/>
    <lineage>
        <taxon>Eukaryota</taxon>
        <taxon>Viridiplantae</taxon>
        <taxon>Streptophyta</taxon>
        <taxon>Embryophyta</taxon>
        <taxon>Tracheophyta</taxon>
        <taxon>Spermatophyta</taxon>
        <taxon>Magnoliopsida</taxon>
        <taxon>eudicotyledons</taxon>
        <taxon>Gunneridae</taxon>
        <taxon>Pentapetalae</taxon>
        <taxon>rosids</taxon>
        <taxon>fabids</taxon>
        <taxon>Malpighiales</taxon>
        <taxon>Rhizophoraceae</taxon>
        <taxon>Rhizophora</taxon>
    </lineage>
</organism>
<accession>A0A2P2R4Z9</accession>
<dbReference type="AlphaFoldDB" id="A0A2P2R4Z9"/>